<dbReference type="EMBL" id="PKPP01000619">
    <property type="protein sequence ID" value="PWA90561.1"/>
    <property type="molecule type" value="Genomic_DNA"/>
</dbReference>
<dbReference type="AlphaFoldDB" id="A0A2U1PXR7"/>
<dbReference type="Proteomes" id="UP000245207">
    <property type="component" value="Unassembled WGS sequence"/>
</dbReference>
<protein>
    <submittedName>
        <fullName evidence="1">Uncharacterized protein</fullName>
    </submittedName>
</protein>
<organism evidence="1 2">
    <name type="scientific">Artemisia annua</name>
    <name type="common">Sweet wormwood</name>
    <dbReference type="NCBI Taxonomy" id="35608"/>
    <lineage>
        <taxon>Eukaryota</taxon>
        <taxon>Viridiplantae</taxon>
        <taxon>Streptophyta</taxon>
        <taxon>Embryophyta</taxon>
        <taxon>Tracheophyta</taxon>
        <taxon>Spermatophyta</taxon>
        <taxon>Magnoliopsida</taxon>
        <taxon>eudicotyledons</taxon>
        <taxon>Gunneridae</taxon>
        <taxon>Pentapetalae</taxon>
        <taxon>asterids</taxon>
        <taxon>campanulids</taxon>
        <taxon>Asterales</taxon>
        <taxon>Asteraceae</taxon>
        <taxon>Asteroideae</taxon>
        <taxon>Anthemideae</taxon>
        <taxon>Artemisiinae</taxon>
        <taxon>Artemisia</taxon>
    </lineage>
</organism>
<name>A0A2U1PXR7_ARTAN</name>
<comment type="caution">
    <text evidence="1">The sequence shown here is derived from an EMBL/GenBank/DDBJ whole genome shotgun (WGS) entry which is preliminary data.</text>
</comment>
<proteinExistence type="predicted"/>
<sequence>MSFYSHGTPSVIGKYVQPFCGYGLPMTVKTAWTKENPGKCFIACTKYHCFVSFIHYGLVLTISFVRLSEWVTLFSSTRAHFLLQLLSALAYLLHDLVFHLNLESVFLSGLLQRMDWLGLLHFCDGIDSLADVVV</sequence>
<reference evidence="1 2" key="1">
    <citation type="journal article" date="2018" name="Mol. Plant">
        <title>The genome of Artemisia annua provides insight into the evolution of Asteraceae family and artemisinin biosynthesis.</title>
        <authorList>
            <person name="Shen Q."/>
            <person name="Zhang L."/>
            <person name="Liao Z."/>
            <person name="Wang S."/>
            <person name="Yan T."/>
            <person name="Shi P."/>
            <person name="Liu M."/>
            <person name="Fu X."/>
            <person name="Pan Q."/>
            <person name="Wang Y."/>
            <person name="Lv Z."/>
            <person name="Lu X."/>
            <person name="Zhang F."/>
            <person name="Jiang W."/>
            <person name="Ma Y."/>
            <person name="Chen M."/>
            <person name="Hao X."/>
            <person name="Li L."/>
            <person name="Tang Y."/>
            <person name="Lv G."/>
            <person name="Zhou Y."/>
            <person name="Sun X."/>
            <person name="Brodelius P.E."/>
            <person name="Rose J.K.C."/>
            <person name="Tang K."/>
        </authorList>
    </citation>
    <scope>NUCLEOTIDE SEQUENCE [LARGE SCALE GENOMIC DNA]</scope>
    <source>
        <strain evidence="2">cv. Huhao1</strain>
        <tissue evidence="1">Leaf</tissue>
    </source>
</reference>
<keyword evidence="2" id="KW-1185">Reference proteome</keyword>
<gene>
    <name evidence="1" type="ORF">CTI12_AA096500</name>
</gene>
<evidence type="ECO:0000313" key="2">
    <source>
        <dbReference type="Proteomes" id="UP000245207"/>
    </source>
</evidence>
<evidence type="ECO:0000313" key="1">
    <source>
        <dbReference type="EMBL" id="PWA90561.1"/>
    </source>
</evidence>
<accession>A0A2U1PXR7</accession>